<protein>
    <submittedName>
        <fullName evidence="1">Uncharacterized protein</fullName>
    </submittedName>
</protein>
<reference evidence="1" key="1">
    <citation type="submission" date="2014-09" db="EMBL/GenBank/DDBJ databases">
        <authorList>
            <person name="Magalhaes I.L.F."/>
            <person name="Oliveira U."/>
            <person name="Santos F.R."/>
            <person name="Vidigal T.H.D.A."/>
            <person name="Brescovit A.D."/>
            <person name="Santos A.J."/>
        </authorList>
    </citation>
    <scope>NUCLEOTIDE SEQUENCE</scope>
    <source>
        <tissue evidence="1">Shoot tissue taken approximately 20 cm above the soil surface</tissue>
    </source>
</reference>
<accession>A0A0A8YMD0</accession>
<proteinExistence type="predicted"/>
<sequence length="43" mass="5434">MCNRRAWFLPMEVQKQDRMVHWTFGFKYTLTHIRICISLNWLY</sequence>
<evidence type="ECO:0000313" key="1">
    <source>
        <dbReference type="EMBL" id="JAD27739.1"/>
    </source>
</evidence>
<reference evidence="1" key="2">
    <citation type="journal article" date="2015" name="Data Brief">
        <title>Shoot transcriptome of the giant reed, Arundo donax.</title>
        <authorList>
            <person name="Barrero R.A."/>
            <person name="Guerrero F.D."/>
            <person name="Moolhuijzen P."/>
            <person name="Goolsby J.A."/>
            <person name="Tidwell J."/>
            <person name="Bellgard S.E."/>
            <person name="Bellgard M.I."/>
        </authorList>
    </citation>
    <scope>NUCLEOTIDE SEQUENCE</scope>
    <source>
        <tissue evidence="1">Shoot tissue taken approximately 20 cm above the soil surface</tissue>
    </source>
</reference>
<dbReference type="AlphaFoldDB" id="A0A0A8YMD0"/>
<organism evidence="1">
    <name type="scientific">Arundo donax</name>
    <name type="common">Giant reed</name>
    <name type="synonym">Donax arundinaceus</name>
    <dbReference type="NCBI Taxonomy" id="35708"/>
    <lineage>
        <taxon>Eukaryota</taxon>
        <taxon>Viridiplantae</taxon>
        <taxon>Streptophyta</taxon>
        <taxon>Embryophyta</taxon>
        <taxon>Tracheophyta</taxon>
        <taxon>Spermatophyta</taxon>
        <taxon>Magnoliopsida</taxon>
        <taxon>Liliopsida</taxon>
        <taxon>Poales</taxon>
        <taxon>Poaceae</taxon>
        <taxon>PACMAD clade</taxon>
        <taxon>Arundinoideae</taxon>
        <taxon>Arundineae</taxon>
        <taxon>Arundo</taxon>
    </lineage>
</organism>
<name>A0A0A8YMD0_ARUDO</name>
<dbReference type="EMBL" id="GBRH01270156">
    <property type="protein sequence ID" value="JAD27739.1"/>
    <property type="molecule type" value="Transcribed_RNA"/>
</dbReference>